<comment type="caution">
    <text evidence="2">The sequence shown here is derived from an EMBL/GenBank/DDBJ whole genome shotgun (WGS) entry which is preliminary data.</text>
</comment>
<dbReference type="AlphaFoldDB" id="A0AAD9LHE0"/>
<feature type="region of interest" description="Disordered" evidence="1">
    <location>
        <begin position="62"/>
        <end position="97"/>
    </location>
</feature>
<evidence type="ECO:0000256" key="1">
    <source>
        <dbReference type="SAM" id="MobiDB-lite"/>
    </source>
</evidence>
<protein>
    <submittedName>
        <fullName evidence="2">Uncharacterized protein</fullName>
    </submittedName>
</protein>
<proteinExistence type="predicted"/>
<organism evidence="2 3">
    <name type="scientific">Babesia divergens</name>
    <dbReference type="NCBI Taxonomy" id="32595"/>
    <lineage>
        <taxon>Eukaryota</taxon>
        <taxon>Sar</taxon>
        <taxon>Alveolata</taxon>
        <taxon>Apicomplexa</taxon>
        <taxon>Aconoidasida</taxon>
        <taxon>Piroplasmida</taxon>
        <taxon>Babesiidae</taxon>
        <taxon>Babesia</taxon>
    </lineage>
</organism>
<keyword evidence="3" id="KW-1185">Reference proteome</keyword>
<evidence type="ECO:0000313" key="2">
    <source>
        <dbReference type="EMBL" id="KAK1936470.1"/>
    </source>
</evidence>
<dbReference type="EMBL" id="JAHBMH010000044">
    <property type="protein sequence ID" value="KAK1936470.1"/>
    <property type="molecule type" value="Genomic_DNA"/>
</dbReference>
<reference evidence="2" key="2">
    <citation type="submission" date="2021-05" db="EMBL/GenBank/DDBJ databases">
        <authorList>
            <person name="Pain A."/>
        </authorList>
    </citation>
    <scope>NUCLEOTIDE SEQUENCE</scope>
    <source>
        <strain evidence="2">1802A</strain>
    </source>
</reference>
<reference evidence="2" key="1">
    <citation type="journal article" date="2014" name="Nucleic Acids Res.">
        <title>The evolutionary dynamics of variant antigen genes in Babesia reveal a history of genomic innovation underlying host-parasite interaction.</title>
        <authorList>
            <person name="Jackson A.P."/>
            <person name="Otto T.D."/>
            <person name="Darby A."/>
            <person name="Ramaprasad A."/>
            <person name="Xia D."/>
            <person name="Echaide I.E."/>
            <person name="Farber M."/>
            <person name="Gahlot S."/>
            <person name="Gamble J."/>
            <person name="Gupta D."/>
            <person name="Gupta Y."/>
            <person name="Jackson L."/>
            <person name="Malandrin L."/>
            <person name="Malas T.B."/>
            <person name="Moussa E."/>
            <person name="Nair M."/>
            <person name="Reid A.J."/>
            <person name="Sanders M."/>
            <person name="Sharma J."/>
            <person name="Tracey A."/>
            <person name="Quail M.A."/>
            <person name="Weir W."/>
            <person name="Wastling J.M."/>
            <person name="Hall N."/>
            <person name="Willadsen P."/>
            <person name="Lingelbach K."/>
            <person name="Shiels B."/>
            <person name="Tait A."/>
            <person name="Berriman M."/>
            <person name="Allred D.R."/>
            <person name="Pain A."/>
        </authorList>
    </citation>
    <scope>NUCLEOTIDE SEQUENCE</scope>
    <source>
        <strain evidence="2">1802A</strain>
    </source>
</reference>
<evidence type="ECO:0000313" key="3">
    <source>
        <dbReference type="Proteomes" id="UP001195914"/>
    </source>
</evidence>
<dbReference type="Proteomes" id="UP001195914">
    <property type="component" value="Unassembled WGS sequence"/>
</dbReference>
<accession>A0AAD9LHE0</accession>
<sequence>MANTIFRGELYLTSAELESFRKRLEQLCAATLGEDAAVNVPWQLAPVDASAVRSIGMHQEPLDIGASLPPRRERSNNRPIRMNANESQTTVDVPGHSTIDDDIDSLFKEIMDEDEDFDEIELPIAPQPNIFPQQYETVEYEDQSPIYCLLNPAEGTFSNMPSWAQKFHAVISSLCRTKSGSMFLTPFKKNQEHTDVSPENKVQTEPELSLQTVLENFLNNKYTSTTEAFSDVYMTIIDGFNTQVPGTEPWMTAQDACSKLEGLRRESGLVDSEIAHVAGFGGKHPPATQPPSLARQLPVNLDFVSEIQPISNQEKVHFQETLATLSAECHLELYIAFEYLAVWRNVGNGEIELDDEATNPNVFRYVLCCNETTST</sequence>
<gene>
    <name evidence="2" type="ORF">X943_003685</name>
</gene>
<name>A0AAD9LHE0_BABDI</name>